<evidence type="ECO:0000313" key="1">
    <source>
        <dbReference type="EMBL" id="NER13484.1"/>
    </source>
</evidence>
<evidence type="ECO:0000313" key="2">
    <source>
        <dbReference type="Proteomes" id="UP000468581"/>
    </source>
</evidence>
<proteinExistence type="predicted"/>
<accession>A0A6P0UJT9</accession>
<keyword evidence="2" id="KW-1185">Reference proteome</keyword>
<dbReference type="RefSeq" id="WP_163606523.1">
    <property type="nucleotide sequence ID" value="NZ_JAABOO010000002.1"/>
</dbReference>
<reference evidence="1 2" key="1">
    <citation type="submission" date="2020-01" db="EMBL/GenBank/DDBJ databases">
        <title>Leptobacterium flavescens.</title>
        <authorList>
            <person name="Wang G."/>
        </authorList>
    </citation>
    <scope>NUCLEOTIDE SEQUENCE [LARGE SCALE GENOMIC DNA]</scope>
    <source>
        <strain evidence="1 2">KCTC 22160</strain>
    </source>
</reference>
<dbReference type="AlphaFoldDB" id="A0A6P0UJT9"/>
<dbReference type="Proteomes" id="UP000468581">
    <property type="component" value="Unassembled WGS sequence"/>
</dbReference>
<protein>
    <submittedName>
        <fullName evidence="1">Uncharacterized protein</fullName>
    </submittedName>
</protein>
<name>A0A6P0UJT9_9FLAO</name>
<dbReference type="EMBL" id="JAABOO010000002">
    <property type="protein sequence ID" value="NER13484.1"/>
    <property type="molecule type" value="Genomic_DNA"/>
</dbReference>
<sequence>MNFHGKEMLLSFCELLAFRNTINAIDIDSHFYNDHSGIEIVPLCNLKEILILETTDVIELKKIIHAIFTPKEVEVLN</sequence>
<organism evidence="1 2">
    <name type="scientific">Leptobacterium flavescens</name>
    <dbReference type="NCBI Taxonomy" id="472055"/>
    <lineage>
        <taxon>Bacteria</taxon>
        <taxon>Pseudomonadati</taxon>
        <taxon>Bacteroidota</taxon>
        <taxon>Flavobacteriia</taxon>
        <taxon>Flavobacteriales</taxon>
        <taxon>Flavobacteriaceae</taxon>
        <taxon>Leptobacterium</taxon>
    </lineage>
</organism>
<gene>
    <name evidence="1" type="ORF">GWK08_08555</name>
</gene>
<comment type="caution">
    <text evidence="1">The sequence shown here is derived from an EMBL/GenBank/DDBJ whole genome shotgun (WGS) entry which is preliminary data.</text>
</comment>